<feature type="domain" description="Histidine kinase N-terminal 7TM region" evidence="3">
    <location>
        <begin position="11"/>
        <end position="224"/>
    </location>
</feature>
<evidence type="ECO:0000259" key="3">
    <source>
        <dbReference type="Pfam" id="PF16927"/>
    </source>
</evidence>
<name>A0A1E3ADM7_9FIRM</name>
<proteinExistence type="predicted"/>
<dbReference type="InterPro" id="IPR031621">
    <property type="entry name" value="HisKA_7TM"/>
</dbReference>
<evidence type="ECO:0000313" key="4">
    <source>
        <dbReference type="EMBL" id="ODM06561.1"/>
    </source>
</evidence>
<dbReference type="OrthoDB" id="9781904at2"/>
<keyword evidence="2" id="KW-0472">Membrane</keyword>
<dbReference type="Proteomes" id="UP000094067">
    <property type="component" value="Unassembled WGS sequence"/>
</dbReference>
<keyword evidence="2" id="KW-0812">Transmembrane</keyword>
<feature type="transmembrane region" description="Helical" evidence="2">
    <location>
        <begin position="198"/>
        <end position="216"/>
    </location>
</feature>
<feature type="transmembrane region" description="Helical" evidence="2">
    <location>
        <begin position="31"/>
        <end position="48"/>
    </location>
</feature>
<gene>
    <name evidence="4" type="ORF">BEI61_02451</name>
</gene>
<dbReference type="AlphaFoldDB" id="A0A1E3ADM7"/>
<feature type="transmembrane region" description="Helical" evidence="2">
    <location>
        <begin position="6"/>
        <end position="24"/>
    </location>
</feature>
<dbReference type="RefSeq" id="WP_081331169.1">
    <property type="nucleotide sequence ID" value="NZ_JAQCZP010000002.1"/>
</dbReference>
<evidence type="ECO:0000313" key="5">
    <source>
        <dbReference type="Proteomes" id="UP000094067"/>
    </source>
</evidence>
<feature type="coiled-coil region" evidence="1">
    <location>
        <begin position="283"/>
        <end position="324"/>
    </location>
</feature>
<evidence type="ECO:0000256" key="1">
    <source>
        <dbReference type="SAM" id="Coils"/>
    </source>
</evidence>
<sequence length="390" mass="44663">MSRWMGFQWILLLLAAPAAGYFLRARKQGRIQTAYCIILIFGYLWALGQHLENSIYLYWPEENTYRASLYLCYLGMCVLGPACVYLSWCYGGKYRPFRDKGKTASLFGTGAFFYLVILTNDLHHLYYTRFSLAGRDYGLLFYPFTLFSYGCFVYAYLTMQRVKWDAENRSTWLLLLCFGPPVAANTWGMFVLNPALDFTPAAYCIMVIGAYLIVWYHRPLCLTPIAAKNVLDNMAHPVGVEDFTGRTLYHNGVAGQPERAYRTTRSGLEDGNTLVMRTDVTWYQKFQTELEAQNASLEAARRELAEQTDALERQARTAAELAAQQERMKIMSLLDTEVRGILEQLRDNTEEALSLPEPEHLERGRKLSSQALEIVRCIIREIRGGIEHGL</sequence>
<feature type="transmembrane region" description="Helical" evidence="2">
    <location>
        <begin position="103"/>
        <end position="119"/>
    </location>
</feature>
<organism evidence="4 5">
    <name type="scientific">Eisenbergiella tayi</name>
    <dbReference type="NCBI Taxonomy" id="1432052"/>
    <lineage>
        <taxon>Bacteria</taxon>
        <taxon>Bacillati</taxon>
        <taxon>Bacillota</taxon>
        <taxon>Clostridia</taxon>
        <taxon>Lachnospirales</taxon>
        <taxon>Lachnospiraceae</taxon>
        <taxon>Eisenbergiella</taxon>
    </lineage>
</organism>
<accession>A0A1E3ADM7</accession>
<dbReference type="EMBL" id="MCGH01000002">
    <property type="protein sequence ID" value="ODM06561.1"/>
    <property type="molecule type" value="Genomic_DNA"/>
</dbReference>
<evidence type="ECO:0000256" key="2">
    <source>
        <dbReference type="SAM" id="Phobius"/>
    </source>
</evidence>
<keyword evidence="2" id="KW-1133">Transmembrane helix</keyword>
<comment type="caution">
    <text evidence="4">The sequence shown here is derived from an EMBL/GenBank/DDBJ whole genome shotgun (WGS) entry which is preliminary data.</text>
</comment>
<protein>
    <recommendedName>
        <fullName evidence="3">Histidine kinase N-terminal 7TM region domain-containing protein</fullName>
    </recommendedName>
</protein>
<feature type="transmembrane region" description="Helical" evidence="2">
    <location>
        <begin position="171"/>
        <end position="192"/>
    </location>
</feature>
<dbReference type="Pfam" id="PF16927">
    <property type="entry name" value="HisKA_7TM"/>
    <property type="match status" value="1"/>
</dbReference>
<feature type="transmembrane region" description="Helical" evidence="2">
    <location>
        <begin position="68"/>
        <end position="91"/>
    </location>
</feature>
<keyword evidence="1" id="KW-0175">Coiled coil</keyword>
<feature type="transmembrane region" description="Helical" evidence="2">
    <location>
        <begin position="139"/>
        <end position="159"/>
    </location>
</feature>
<reference evidence="4 5" key="1">
    <citation type="submission" date="2016-07" db="EMBL/GenBank/DDBJ databases">
        <title>Characterization of isolates of Eisenbergiella tayi derived from blood cultures, using whole genome sequencing.</title>
        <authorList>
            <person name="Burdz T."/>
            <person name="Wiebe D."/>
            <person name="Huynh C."/>
            <person name="Bernard K."/>
        </authorList>
    </citation>
    <scope>NUCLEOTIDE SEQUENCE [LARGE SCALE GENOMIC DNA]</scope>
    <source>
        <strain evidence="4 5">NML 110608</strain>
    </source>
</reference>